<evidence type="ECO:0000313" key="3">
    <source>
        <dbReference type="EMBL" id="PTC23467.1"/>
    </source>
</evidence>
<reference evidence="2 4" key="1">
    <citation type="submission" date="2016-06" db="EMBL/GenBank/DDBJ databases">
        <title>Draft genome sequence of Pseudomonas sp. S1E40, a novel strain antagonistic activity to fungal plant pathogen.</title>
        <authorList>
            <person name="Tambong J.T."/>
            <person name="Tchagang C."/>
            <person name="Xu R."/>
        </authorList>
    </citation>
    <scope>NUCLEOTIDE SEQUENCE [LARGE SCALE GENOMIC DNA]</scope>
    <source>
        <strain evidence="2 4">S1E40</strain>
    </source>
</reference>
<name>A0A2T4FJ67_9PSED</name>
<evidence type="ECO:0000313" key="2">
    <source>
        <dbReference type="EMBL" id="OCW30125.1"/>
    </source>
</evidence>
<dbReference type="EMBL" id="MAUE01000002">
    <property type="protein sequence ID" value="OCW30125.1"/>
    <property type="molecule type" value="Genomic_DNA"/>
</dbReference>
<evidence type="ECO:0000313" key="5">
    <source>
        <dbReference type="Proteomes" id="UP000240571"/>
    </source>
</evidence>
<evidence type="ECO:0000313" key="4">
    <source>
        <dbReference type="Proteomes" id="UP000095081"/>
    </source>
</evidence>
<dbReference type="EMBL" id="PYWW01000059">
    <property type="protein sequence ID" value="PTC23467.1"/>
    <property type="molecule type" value="Genomic_DNA"/>
</dbReference>
<organism evidence="3 5">
    <name type="scientific">Pseudomonas aylmerensis</name>
    <dbReference type="NCBI Taxonomy" id="1869229"/>
    <lineage>
        <taxon>Bacteria</taxon>
        <taxon>Pseudomonadati</taxon>
        <taxon>Pseudomonadota</taxon>
        <taxon>Gammaproteobacteria</taxon>
        <taxon>Pseudomonadales</taxon>
        <taxon>Pseudomonadaceae</taxon>
        <taxon>Pseudomonas</taxon>
    </lineage>
</organism>
<comment type="caution">
    <text evidence="3">The sequence shown here is derived from an EMBL/GenBank/DDBJ whole genome shotgun (WGS) entry which is preliminary data.</text>
</comment>
<keyword evidence="4" id="KW-1185">Reference proteome</keyword>
<feature type="chain" id="PRO_5015395388" description="Lipoprotein" evidence="1">
    <location>
        <begin position="16"/>
        <end position="198"/>
    </location>
</feature>
<dbReference type="AlphaFoldDB" id="A0A2T4FJ67"/>
<dbReference type="OrthoDB" id="7012827at2"/>
<protein>
    <recommendedName>
        <fullName evidence="6">Lipoprotein</fullName>
    </recommendedName>
</protein>
<sequence length="198" mass="21825">MIYRAFILLCLAALAGCQGLPYRGAEDQARITADLKLAATPAEFTRLRWAYTNYGVMKGEQTEDAIAVVQPGLITLVGYAGGHYVRQASFRVATVDCAYIFDGETSDRPIWLLQQDRIVFLTVSDFRGNGDVLKRTQLVKALAASGFTLHTDAQGPAYRPTGKSERLLVLNPIVGKHMEDIAENQAHNVCRPQPLKDK</sequence>
<dbReference type="Proteomes" id="UP000240571">
    <property type="component" value="Unassembled WGS sequence"/>
</dbReference>
<evidence type="ECO:0000256" key="1">
    <source>
        <dbReference type="SAM" id="SignalP"/>
    </source>
</evidence>
<reference evidence="3 5" key="2">
    <citation type="submission" date="2018-03" db="EMBL/GenBank/DDBJ databases">
        <title>Diversity of bacteria associated with corn roots inoculated with woodland soils in Canada, and Description of Pseudomonas aylmerense sp. nov.</title>
        <authorList>
            <person name="Tambong J.T."/>
            <person name="Xu R."/>
            <person name="Tchagang C."/>
        </authorList>
    </citation>
    <scope>NUCLEOTIDE SEQUENCE [LARGE SCALE GENOMIC DNA]</scope>
    <source>
        <strain evidence="3 5">S1E44</strain>
    </source>
</reference>
<dbReference type="PROSITE" id="PS51257">
    <property type="entry name" value="PROKAR_LIPOPROTEIN"/>
    <property type="match status" value="1"/>
</dbReference>
<evidence type="ECO:0008006" key="6">
    <source>
        <dbReference type="Google" id="ProtNLM"/>
    </source>
</evidence>
<accession>A0A2T4FJ67</accession>
<dbReference type="Proteomes" id="UP000095081">
    <property type="component" value="Unassembled WGS sequence"/>
</dbReference>
<dbReference type="RefSeq" id="WP_065899529.1">
    <property type="nucleotide sequence ID" value="NZ_MAUE01000002.1"/>
</dbReference>
<keyword evidence="1" id="KW-0732">Signal</keyword>
<feature type="signal peptide" evidence="1">
    <location>
        <begin position="1"/>
        <end position="15"/>
    </location>
</feature>
<proteinExistence type="predicted"/>
<gene>
    <name evidence="2" type="ORF">BBG20_01040</name>
    <name evidence="3" type="ORF">C9382_32135</name>
</gene>